<gene>
    <name evidence="2" type="ORF">GcM1_249248</name>
</gene>
<comment type="caution">
    <text evidence="2">The sequence shown here is derived from an EMBL/GenBank/DDBJ whole genome shotgun (WGS) entry which is preliminary data.</text>
</comment>
<feature type="transmembrane region" description="Helical" evidence="1">
    <location>
        <begin position="170"/>
        <end position="195"/>
    </location>
</feature>
<evidence type="ECO:0000313" key="3">
    <source>
        <dbReference type="Proteomes" id="UP000285326"/>
    </source>
</evidence>
<evidence type="ECO:0000313" key="2">
    <source>
        <dbReference type="EMBL" id="RKF72176.1"/>
    </source>
</evidence>
<proteinExistence type="predicted"/>
<feature type="transmembrane region" description="Helical" evidence="1">
    <location>
        <begin position="252"/>
        <end position="276"/>
    </location>
</feature>
<evidence type="ECO:0000256" key="1">
    <source>
        <dbReference type="SAM" id="Phobius"/>
    </source>
</evidence>
<keyword evidence="1" id="KW-0472">Membrane</keyword>
<feature type="transmembrane region" description="Helical" evidence="1">
    <location>
        <begin position="215"/>
        <end position="240"/>
    </location>
</feature>
<feature type="transmembrane region" description="Helical" evidence="1">
    <location>
        <begin position="317"/>
        <end position="344"/>
    </location>
</feature>
<organism evidence="2 3">
    <name type="scientific">Golovinomyces cichoracearum</name>
    <dbReference type="NCBI Taxonomy" id="62708"/>
    <lineage>
        <taxon>Eukaryota</taxon>
        <taxon>Fungi</taxon>
        <taxon>Dikarya</taxon>
        <taxon>Ascomycota</taxon>
        <taxon>Pezizomycotina</taxon>
        <taxon>Leotiomycetes</taxon>
        <taxon>Erysiphales</taxon>
        <taxon>Erysiphaceae</taxon>
        <taxon>Golovinomyces</taxon>
    </lineage>
</organism>
<reference evidence="2 3" key="1">
    <citation type="journal article" date="2018" name="BMC Genomics">
        <title>Comparative genome analyses reveal sequence features reflecting distinct modes of host-adaptation between dicot and monocot powdery mildew.</title>
        <authorList>
            <person name="Wu Y."/>
            <person name="Ma X."/>
            <person name="Pan Z."/>
            <person name="Kale S.D."/>
            <person name="Song Y."/>
            <person name="King H."/>
            <person name="Zhang Q."/>
            <person name="Presley C."/>
            <person name="Deng X."/>
            <person name="Wei C.I."/>
            <person name="Xiao S."/>
        </authorList>
    </citation>
    <scope>NUCLEOTIDE SEQUENCE [LARGE SCALE GENOMIC DNA]</scope>
    <source>
        <strain evidence="2">UMSG1</strain>
    </source>
</reference>
<dbReference type="PANTHER" id="PTHR42069">
    <property type="entry name" value="HYPHAL ANASTAMOSIS-8 PROTEIN"/>
    <property type="match status" value="1"/>
</dbReference>
<dbReference type="PANTHER" id="PTHR42069:SF1">
    <property type="entry name" value="MARVEL DOMAIN-CONTAINING PROTEIN"/>
    <property type="match status" value="1"/>
</dbReference>
<evidence type="ECO:0008006" key="4">
    <source>
        <dbReference type="Google" id="ProtNLM"/>
    </source>
</evidence>
<keyword evidence="1" id="KW-0812">Transmembrane</keyword>
<protein>
    <recommendedName>
        <fullName evidence="4">Hyphal anastamosis-8 protein</fullName>
    </recommendedName>
</protein>
<accession>A0A420IC96</accession>
<keyword evidence="1" id="KW-1133">Transmembrane helix</keyword>
<name>A0A420IC96_9PEZI</name>
<sequence>MACKLAHWPYDELIAATSTSRQNGHTTSIEPEIQGTKPPVITAKKARKPRFIESTAVHSPIEYGPSNKSSALDHSTQCPMAQIQPSDVGLTYLENSNRLSDDILVEMPHTSKRNMNLGEADDHSTPRREGINQLSPTFREEQTLQKCEKLTEKEQAKDLKVKTKVRMAKLFLRAVSFGCSLIVLTMVSASFSIFNATKNLPPRNHLPAWATGTRIWPQAFVLVIACISLFFCLVIFWNYFRGGHRKAEKVAVYYTLFTVTLFIFGSIMWGVAAGVLQGSRSNGQNKDLWGWSCVDNKRRQLFSDRVNYALVCRMQNWALVCCIIEIVLESITILLYAFVFYRFYSKQRLRKSMNIRDRARSELYSAQIRSQSALIEPCVDSNLPSSHDKKLPDSTVEKSSLNLISAFSAKPFCLQPPPQKGSSTAVRSFPKAHNAEQVVKHVVSSPGETIYDAVQIPSDYRSNFTSHEHP</sequence>
<dbReference type="AlphaFoldDB" id="A0A420IC96"/>
<dbReference type="EMBL" id="MCBS01024913">
    <property type="protein sequence ID" value="RKF72176.1"/>
    <property type="molecule type" value="Genomic_DNA"/>
</dbReference>
<dbReference type="Proteomes" id="UP000285326">
    <property type="component" value="Unassembled WGS sequence"/>
</dbReference>